<dbReference type="InterPro" id="IPR001309">
    <property type="entry name" value="Pept_C14_p20"/>
</dbReference>
<comment type="caution">
    <text evidence="8">The sequence shown here is derived from an EMBL/GenBank/DDBJ whole genome shotgun (WGS) entry which is preliminary data.</text>
</comment>
<keyword evidence="4" id="KW-0378">Hydrolase</keyword>
<dbReference type="InterPro" id="IPR002138">
    <property type="entry name" value="Pept_C14_p10"/>
</dbReference>
<feature type="domain" description="Caspase family p20" evidence="7">
    <location>
        <begin position="20"/>
        <end position="148"/>
    </location>
</feature>
<sequence>MNAHKSQGCSPLTYKMSSKPVGLCLIINNINFSKSRTRDESKFDVSALRSLFEFLGFKVTVEQDLTAQEMTNCLEKLSKTPELGRVDSIIVYILTHGDRDKYNVDKLRGIDEEEVALTNVYEMFNHNNCEMLLGKPKLFFFQACRGKEEDLGCFKRLADTDATSFQTSDRSSFTLVHFPSLADTIVVHSTMPCHLSIIDKHQGSWLCQELIHVFTTDHSRHDLFTMLNTVSKRMENRTSGDKCKQTVHIEQFGVSGIVKFGLDKCKCQDIFEQVSIQDIFESSLFSKGLQSSLFSKVQSSLFFQSIAEQYFSQRIAEQYIFQKIAMQDFLQWSEQSFFQSIAEQYLSQRIADQSSFQRIAKQHFSQRIAEQSFFQRIAG</sequence>
<dbReference type="InterPro" id="IPR029030">
    <property type="entry name" value="Caspase-like_dom_sf"/>
</dbReference>
<evidence type="ECO:0000313" key="9">
    <source>
        <dbReference type="Proteomes" id="UP000827092"/>
    </source>
</evidence>
<feature type="domain" description="Caspase family p10" evidence="6">
    <location>
        <begin position="174"/>
        <end position="245"/>
    </location>
</feature>
<evidence type="ECO:0000256" key="2">
    <source>
        <dbReference type="ARBA" id="ARBA00022670"/>
    </source>
</evidence>
<comment type="similarity">
    <text evidence="1 5">Belongs to the peptidase C14A family.</text>
</comment>
<dbReference type="GO" id="GO:0004197">
    <property type="term" value="F:cysteine-type endopeptidase activity"/>
    <property type="evidence" value="ECO:0007669"/>
    <property type="project" value="InterPro"/>
</dbReference>
<dbReference type="SMART" id="SM00115">
    <property type="entry name" value="CASc"/>
    <property type="match status" value="1"/>
</dbReference>
<dbReference type="GO" id="GO:0006508">
    <property type="term" value="P:proteolysis"/>
    <property type="evidence" value="ECO:0007669"/>
    <property type="project" value="UniProtKB-KW"/>
</dbReference>
<dbReference type="PANTHER" id="PTHR47901:SF8">
    <property type="entry name" value="CASPASE-3"/>
    <property type="match status" value="1"/>
</dbReference>
<dbReference type="InterPro" id="IPR011600">
    <property type="entry name" value="Pept_C14_caspase"/>
</dbReference>
<dbReference type="PRINTS" id="PR00376">
    <property type="entry name" value="IL1BCENZYME"/>
</dbReference>
<dbReference type="InterPro" id="IPR015917">
    <property type="entry name" value="Pept_C14A"/>
</dbReference>
<organism evidence="8 9">
    <name type="scientific">Oedothorax gibbosus</name>
    <dbReference type="NCBI Taxonomy" id="931172"/>
    <lineage>
        <taxon>Eukaryota</taxon>
        <taxon>Metazoa</taxon>
        <taxon>Ecdysozoa</taxon>
        <taxon>Arthropoda</taxon>
        <taxon>Chelicerata</taxon>
        <taxon>Arachnida</taxon>
        <taxon>Araneae</taxon>
        <taxon>Araneomorphae</taxon>
        <taxon>Entelegynae</taxon>
        <taxon>Araneoidea</taxon>
        <taxon>Linyphiidae</taxon>
        <taxon>Erigoninae</taxon>
        <taxon>Oedothorax</taxon>
    </lineage>
</organism>
<keyword evidence="9" id="KW-1185">Reference proteome</keyword>
<evidence type="ECO:0000259" key="7">
    <source>
        <dbReference type="PROSITE" id="PS50208"/>
    </source>
</evidence>
<keyword evidence="2" id="KW-0645">Protease</keyword>
<evidence type="ECO:0000256" key="5">
    <source>
        <dbReference type="RuleBase" id="RU003971"/>
    </source>
</evidence>
<dbReference type="InterPro" id="IPR002398">
    <property type="entry name" value="Pept_C14"/>
</dbReference>
<dbReference type="Proteomes" id="UP000827092">
    <property type="component" value="Unassembled WGS sequence"/>
</dbReference>
<reference evidence="8 9" key="1">
    <citation type="journal article" date="2022" name="Nat. Ecol. Evol.">
        <title>A masculinizing supergene underlies an exaggerated male reproductive morph in a spider.</title>
        <authorList>
            <person name="Hendrickx F."/>
            <person name="De Corte Z."/>
            <person name="Sonet G."/>
            <person name="Van Belleghem S.M."/>
            <person name="Kostlbacher S."/>
            <person name="Vangestel C."/>
        </authorList>
    </citation>
    <scope>NUCLEOTIDE SEQUENCE [LARGE SCALE GENOMIC DNA]</scope>
    <source>
        <strain evidence="8">W744_W776</strain>
    </source>
</reference>
<evidence type="ECO:0000256" key="1">
    <source>
        <dbReference type="ARBA" id="ARBA00010134"/>
    </source>
</evidence>
<evidence type="ECO:0000259" key="6">
    <source>
        <dbReference type="PROSITE" id="PS50207"/>
    </source>
</evidence>
<protein>
    <submittedName>
        <fullName evidence="8">Uncharacterized protein</fullName>
    </submittedName>
</protein>
<accession>A0AAV6U5U4</accession>
<dbReference type="Pfam" id="PF00656">
    <property type="entry name" value="Peptidase_C14"/>
    <property type="match status" value="1"/>
</dbReference>
<proteinExistence type="inferred from homology"/>
<evidence type="ECO:0000313" key="8">
    <source>
        <dbReference type="EMBL" id="KAG8179662.1"/>
    </source>
</evidence>
<name>A0AAV6U5U4_9ARAC</name>
<dbReference type="PROSITE" id="PS50208">
    <property type="entry name" value="CASPASE_P20"/>
    <property type="match status" value="1"/>
</dbReference>
<evidence type="ECO:0000256" key="4">
    <source>
        <dbReference type="ARBA" id="ARBA00022801"/>
    </source>
</evidence>
<dbReference type="SUPFAM" id="SSF52129">
    <property type="entry name" value="Caspase-like"/>
    <property type="match status" value="1"/>
</dbReference>
<keyword evidence="3" id="KW-0053">Apoptosis</keyword>
<evidence type="ECO:0000256" key="3">
    <source>
        <dbReference type="ARBA" id="ARBA00022703"/>
    </source>
</evidence>
<dbReference type="InterPro" id="IPR033139">
    <property type="entry name" value="Caspase_cys_AS"/>
</dbReference>
<dbReference type="GO" id="GO:0006915">
    <property type="term" value="P:apoptotic process"/>
    <property type="evidence" value="ECO:0007669"/>
    <property type="project" value="UniProtKB-KW"/>
</dbReference>
<dbReference type="PROSITE" id="PS50207">
    <property type="entry name" value="CASPASE_P10"/>
    <property type="match status" value="1"/>
</dbReference>
<dbReference type="PANTHER" id="PTHR47901">
    <property type="entry name" value="CASPASE RECRUITMENT DOMAIN-CONTAINING PROTEIN 18"/>
    <property type="match status" value="1"/>
</dbReference>
<dbReference type="AlphaFoldDB" id="A0AAV6U5U4"/>
<dbReference type="Gene3D" id="3.40.50.1460">
    <property type="match status" value="1"/>
</dbReference>
<dbReference type="EMBL" id="JAFNEN010000609">
    <property type="protein sequence ID" value="KAG8179662.1"/>
    <property type="molecule type" value="Genomic_DNA"/>
</dbReference>
<dbReference type="PROSITE" id="PS01122">
    <property type="entry name" value="CASPASE_CYS"/>
    <property type="match status" value="1"/>
</dbReference>
<gene>
    <name evidence="8" type="ORF">JTE90_017801</name>
</gene>